<name>A0AAW7Z8G3_9ALTE</name>
<dbReference type="Proteomes" id="UP000056750">
    <property type="component" value="Chromosome"/>
</dbReference>
<feature type="domain" description="SGNH hydrolase-type esterase" evidence="2">
    <location>
        <begin position="39"/>
        <end position="198"/>
    </location>
</feature>
<dbReference type="Pfam" id="PF13472">
    <property type="entry name" value="Lipase_GDSL_2"/>
    <property type="match status" value="1"/>
</dbReference>
<protein>
    <submittedName>
        <fullName evidence="4">Arylesterase</fullName>
    </submittedName>
</protein>
<evidence type="ECO:0000313" key="5">
    <source>
        <dbReference type="Proteomes" id="UP000056750"/>
    </source>
</evidence>
<dbReference type="InterPro" id="IPR051532">
    <property type="entry name" value="Ester_Hydrolysis_Enzymes"/>
</dbReference>
<dbReference type="EMBL" id="JAUOQI010000017">
    <property type="protein sequence ID" value="MDO6579301.1"/>
    <property type="molecule type" value="Genomic_DNA"/>
</dbReference>
<dbReference type="Proteomes" id="UP001170717">
    <property type="component" value="Unassembled WGS sequence"/>
</dbReference>
<dbReference type="GO" id="GO:0004622">
    <property type="term" value="F:phosphatidylcholine lysophospholipase activity"/>
    <property type="evidence" value="ECO:0007669"/>
    <property type="project" value="TreeGrafter"/>
</dbReference>
<evidence type="ECO:0000313" key="3">
    <source>
        <dbReference type="EMBL" id="AMJ74164.1"/>
    </source>
</evidence>
<proteinExistence type="predicted"/>
<dbReference type="InterPro" id="IPR013830">
    <property type="entry name" value="SGNH_hydro"/>
</dbReference>
<evidence type="ECO:0000313" key="4">
    <source>
        <dbReference type="EMBL" id="MDO6579301.1"/>
    </source>
</evidence>
<sequence>MIYRFRSAVLFTLLLFIPLSALSDQTDTTVPNNSAKLLILGDSLSAAYGLDQQEGWVSLLQKRWRDENISIDIVNAAVSGETTDGGLARLPRLIEQHTPSHILVELGGNDGLQGHSISKIRDNLSAIVRIAKSDNTVVFVQDMQIPTNYGKRYTQMFSDTFETVSEQHEVTKIPFFLEDIALQKDLMQRDGIHPNAEAQPMIVDFMFEKLTPLIINKR</sequence>
<accession>A0AAW7Z8G3</accession>
<dbReference type="EMBL" id="CP013926">
    <property type="protein sequence ID" value="AMJ74164.1"/>
    <property type="molecule type" value="Genomic_DNA"/>
</dbReference>
<evidence type="ECO:0000259" key="2">
    <source>
        <dbReference type="Pfam" id="PF13472"/>
    </source>
</evidence>
<gene>
    <name evidence="3" type="ORF">AVL57_09375</name>
    <name evidence="4" type="ORF">Q4527_17995</name>
</gene>
<evidence type="ECO:0000256" key="1">
    <source>
        <dbReference type="SAM" id="SignalP"/>
    </source>
</evidence>
<keyword evidence="1" id="KW-0732">Signal</keyword>
<evidence type="ECO:0000313" key="6">
    <source>
        <dbReference type="Proteomes" id="UP001170717"/>
    </source>
</evidence>
<dbReference type="KEGG" id="asq:AVL57_09375"/>
<dbReference type="SUPFAM" id="SSF52266">
    <property type="entry name" value="SGNH hydrolase"/>
    <property type="match status" value="1"/>
</dbReference>
<reference evidence="3 5" key="1">
    <citation type="submission" date="2015-12" db="EMBL/GenBank/DDBJ databases">
        <title>Intraspecies pangenome expansion in the marine bacterium Alteromonas.</title>
        <authorList>
            <person name="Lopez-Perez M."/>
            <person name="Rodriguez-Valera F."/>
        </authorList>
    </citation>
    <scope>NUCLEOTIDE SEQUENCE [LARGE SCALE GENOMIC DNA]</scope>
    <source>
        <strain evidence="3 5">LMG 21861</strain>
    </source>
</reference>
<dbReference type="PANTHER" id="PTHR30383">
    <property type="entry name" value="THIOESTERASE 1/PROTEASE 1/LYSOPHOSPHOLIPASE L1"/>
    <property type="match status" value="1"/>
</dbReference>
<dbReference type="CDD" id="cd01822">
    <property type="entry name" value="Lysophospholipase_L1_like"/>
    <property type="match status" value="1"/>
</dbReference>
<reference evidence="4" key="2">
    <citation type="submission" date="2023-07" db="EMBL/GenBank/DDBJ databases">
        <title>Genome content predicts the carbon catabolic preferences of heterotrophic bacteria.</title>
        <authorList>
            <person name="Gralka M."/>
        </authorList>
    </citation>
    <scope>NUCLEOTIDE SEQUENCE</scope>
    <source>
        <strain evidence="4">F2M12</strain>
    </source>
</reference>
<dbReference type="AlphaFoldDB" id="A0AAW7Z8G3"/>
<organism evidence="4 6">
    <name type="scientific">Alteromonas stellipolaris</name>
    <dbReference type="NCBI Taxonomy" id="233316"/>
    <lineage>
        <taxon>Bacteria</taxon>
        <taxon>Pseudomonadati</taxon>
        <taxon>Pseudomonadota</taxon>
        <taxon>Gammaproteobacteria</taxon>
        <taxon>Alteromonadales</taxon>
        <taxon>Alteromonadaceae</taxon>
        <taxon>Alteromonas/Salinimonas group</taxon>
        <taxon>Alteromonas</taxon>
    </lineage>
</organism>
<feature type="signal peptide" evidence="1">
    <location>
        <begin position="1"/>
        <end position="23"/>
    </location>
</feature>
<dbReference type="RefSeq" id="WP_057792824.1">
    <property type="nucleotide sequence ID" value="NZ_CAXIBE010000067.1"/>
</dbReference>
<dbReference type="PANTHER" id="PTHR30383:SF24">
    <property type="entry name" value="THIOESTERASE 1_PROTEASE 1_LYSOPHOSPHOLIPASE L1"/>
    <property type="match status" value="1"/>
</dbReference>
<dbReference type="InterPro" id="IPR036514">
    <property type="entry name" value="SGNH_hydro_sf"/>
</dbReference>
<feature type="chain" id="PRO_5043857754" evidence="1">
    <location>
        <begin position="24"/>
        <end position="218"/>
    </location>
</feature>
<dbReference type="Gene3D" id="3.40.50.1110">
    <property type="entry name" value="SGNH hydrolase"/>
    <property type="match status" value="1"/>
</dbReference>
<keyword evidence="5" id="KW-1185">Reference proteome</keyword>